<dbReference type="InterPro" id="IPR008928">
    <property type="entry name" value="6-hairpin_glycosidase_sf"/>
</dbReference>
<reference evidence="3 4" key="1">
    <citation type="submission" date="2010-01" db="EMBL/GenBank/DDBJ databases">
        <authorList>
            <person name="Weinstock G."/>
            <person name="Sodergren E."/>
            <person name="Clifton S."/>
            <person name="Fulton L."/>
            <person name="Fulton B."/>
            <person name="Courtney L."/>
            <person name="Fronick C."/>
            <person name="Harrison M."/>
            <person name="Strong C."/>
            <person name="Farmer C."/>
            <person name="Delahaunty K."/>
            <person name="Markovic C."/>
            <person name="Hall O."/>
            <person name="Minx P."/>
            <person name="Tomlinson C."/>
            <person name="Mitreva M."/>
            <person name="Nelson J."/>
            <person name="Hou S."/>
            <person name="Wollam A."/>
            <person name="Pepin K.H."/>
            <person name="Johnson M."/>
            <person name="Bhonagiri V."/>
            <person name="Nash W.E."/>
            <person name="Warren W."/>
            <person name="Chinwalla A."/>
            <person name="Mardis E.R."/>
            <person name="Wilson R.K."/>
        </authorList>
    </citation>
    <scope>NUCLEOTIDE SEQUENCE [LARGE SCALE GENOMIC DNA]</scope>
    <source>
        <strain evidence="3 4">DSM 13479</strain>
    </source>
</reference>
<sequence length="303" mass="35098">MHKTGHLAEEAPVWYEIVRNCLLNDILSFWKERTADYEYGGYITSFDREGNCTGKEKNIWLQARQVWMFATIYSRVEKDPVWLELAKRGRDYLVSHACAGNGRWYYLLDENGTVQQGTISLYTDMFVLMALSAYAEASGLMEDKIVIQETFDSLYQNVRNDNCRDTFPQEFQEGVVSHGRYMICLNAVACAREYLDGNKADELIRFCMDRIFGVLGYGEDGTIYEARTLQGGYIDSEEGHRINPGHIFESMWFVLEQAERVGRLEYEERALHTIMATFQRSRDEIYGGILHMLSDNGTDEQYK</sequence>
<evidence type="ECO:0008006" key="5">
    <source>
        <dbReference type="Google" id="ProtNLM"/>
    </source>
</evidence>
<accession>D3AQV3</accession>
<dbReference type="InterPro" id="IPR010819">
    <property type="entry name" value="AGE/CE"/>
</dbReference>
<evidence type="ECO:0000313" key="4">
    <source>
        <dbReference type="Proteomes" id="UP000004968"/>
    </source>
</evidence>
<proteinExistence type="inferred from homology"/>
<gene>
    <name evidence="3" type="ORF">CLOSTHATH_06009</name>
</gene>
<organism evidence="3 4">
    <name type="scientific">Hungatella hathewayi DSM 13479</name>
    <dbReference type="NCBI Taxonomy" id="566550"/>
    <lineage>
        <taxon>Bacteria</taxon>
        <taxon>Bacillati</taxon>
        <taxon>Bacillota</taxon>
        <taxon>Clostridia</taxon>
        <taxon>Lachnospirales</taxon>
        <taxon>Lachnospiraceae</taxon>
        <taxon>Hungatella</taxon>
    </lineage>
</organism>
<dbReference type="HOGENOM" id="CLU_046651_0_1_9"/>
<dbReference type="EMBL" id="ACIO01000674">
    <property type="protein sequence ID" value="EFC95812.1"/>
    <property type="molecule type" value="Genomic_DNA"/>
</dbReference>
<evidence type="ECO:0000256" key="2">
    <source>
        <dbReference type="ARBA" id="ARBA00023235"/>
    </source>
</evidence>
<dbReference type="GO" id="GO:0005975">
    <property type="term" value="P:carbohydrate metabolic process"/>
    <property type="evidence" value="ECO:0007669"/>
    <property type="project" value="InterPro"/>
</dbReference>
<dbReference type="SUPFAM" id="SSF48208">
    <property type="entry name" value="Six-hairpin glycosidases"/>
    <property type="match status" value="1"/>
</dbReference>
<evidence type="ECO:0000256" key="1">
    <source>
        <dbReference type="ARBA" id="ARBA00008558"/>
    </source>
</evidence>
<evidence type="ECO:0000313" key="3">
    <source>
        <dbReference type="EMBL" id="EFC95812.1"/>
    </source>
</evidence>
<comment type="similarity">
    <text evidence="1">Belongs to the N-acylglucosamine 2-epimerase family.</text>
</comment>
<protein>
    <recommendedName>
        <fullName evidence="5">N-acylglucosamine 2-epimerase</fullName>
    </recommendedName>
</protein>
<dbReference type="RefSeq" id="WP_006776423.1">
    <property type="nucleotide sequence ID" value="NZ_GG667794.1"/>
</dbReference>
<dbReference type="Proteomes" id="UP000004968">
    <property type="component" value="Unassembled WGS sequence"/>
</dbReference>
<name>D3AQV3_9FIRM</name>
<dbReference type="InterPro" id="IPR012341">
    <property type="entry name" value="6hp_glycosidase-like_sf"/>
</dbReference>
<dbReference type="AlphaFoldDB" id="D3AQV3"/>
<feature type="non-terminal residue" evidence="3">
    <location>
        <position position="303"/>
    </location>
</feature>
<dbReference type="Pfam" id="PF07221">
    <property type="entry name" value="GlcNAc_2-epim"/>
    <property type="match status" value="1"/>
</dbReference>
<dbReference type="Gene3D" id="1.50.10.10">
    <property type="match status" value="1"/>
</dbReference>
<keyword evidence="2" id="KW-0413">Isomerase</keyword>
<comment type="caution">
    <text evidence="3">The sequence shown here is derived from an EMBL/GenBank/DDBJ whole genome shotgun (WGS) entry which is preliminary data.</text>
</comment>
<dbReference type="PANTHER" id="PTHR15108">
    <property type="entry name" value="N-ACYLGLUCOSAMINE-2-EPIMERASE"/>
    <property type="match status" value="1"/>
</dbReference>
<dbReference type="GO" id="GO:0016853">
    <property type="term" value="F:isomerase activity"/>
    <property type="evidence" value="ECO:0007669"/>
    <property type="project" value="UniProtKB-KW"/>
</dbReference>